<dbReference type="CDD" id="cd00293">
    <property type="entry name" value="USP-like"/>
    <property type="match status" value="1"/>
</dbReference>
<evidence type="ECO:0000259" key="2">
    <source>
        <dbReference type="Pfam" id="PF00582"/>
    </source>
</evidence>
<dbReference type="PANTHER" id="PTHR46268:SF6">
    <property type="entry name" value="UNIVERSAL STRESS PROTEIN UP12"/>
    <property type="match status" value="1"/>
</dbReference>
<protein>
    <submittedName>
        <fullName evidence="3">Nucleotide-binding universal stress UspA family protein</fullName>
    </submittedName>
</protein>
<dbReference type="AlphaFoldDB" id="A0A852RLE1"/>
<evidence type="ECO:0000313" key="3">
    <source>
        <dbReference type="EMBL" id="NYD29680.1"/>
    </source>
</evidence>
<dbReference type="EMBL" id="JACCBF010000001">
    <property type="protein sequence ID" value="NYD29680.1"/>
    <property type="molecule type" value="Genomic_DNA"/>
</dbReference>
<evidence type="ECO:0000313" key="4">
    <source>
        <dbReference type="Proteomes" id="UP000582231"/>
    </source>
</evidence>
<dbReference type="InterPro" id="IPR006016">
    <property type="entry name" value="UspA"/>
</dbReference>
<dbReference type="PANTHER" id="PTHR46268">
    <property type="entry name" value="STRESS RESPONSE PROTEIN NHAX"/>
    <property type="match status" value="1"/>
</dbReference>
<dbReference type="Proteomes" id="UP000582231">
    <property type="component" value="Unassembled WGS sequence"/>
</dbReference>
<keyword evidence="4" id="KW-1185">Reference proteome</keyword>
<dbReference type="PRINTS" id="PR01438">
    <property type="entry name" value="UNVRSLSTRESS"/>
</dbReference>
<dbReference type="RefSeq" id="WP_179726030.1">
    <property type="nucleotide sequence ID" value="NZ_BAABEF010000001.1"/>
</dbReference>
<organism evidence="3 4">
    <name type="scientific">Nocardioides kongjuensis</name>
    <dbReference type="NCBI Taxonomy" id="349522"/>
    <lineage>
        <taxon>Bacteria</taxon>
        <taxon>Bacillati</taxon>
        <taxon>Actinomycetota</taxon>
        <taxon>Actinomycetes</taxon>
        <taxon>Propionibacteriales</taxon>
        <taxon>Nocardioidaceae</taxon>
        <taxon>Nocardioides</taxon>
    </lineage>
</organism>
<accession>A0A852RLE1</accession>
<sequence length="296" mass="31394">MQVDNRAPVVVATDGTARSAGALRYGVHEARRRSVVLRIVHVAPPAALSEPMFGFAPEIAQDLRAHGRSVLDRAETTARSLEPGLDVETVLAAGPQVDELVEAARAGQMVVLGREARSGLQRLLTGATTAAVAGRTSVPTVVVPGDWQLVEHGRMAVGIESEECARPLLARAFERAAQRGAQLVVTHAWDLPVPNSDVIDPQRYVQEWRAAGAHLLSTVLEEWRQAYPGVAVETVVVHGQAAHALVAGAEASDLLLIGRRPHGPLHWAHLGATARAVLRASRVPVEVVPLGTSADG</sequence>
<feature type="domain" description="UspA" evidence="2">
    <location>
        <begin position="8"/>
        <end position="144"/>
    </location>
</feature>
<dbReference type="InterPro" id="IPR014729">
    <property type="entry name" value="Rossmann-like_a/b/a_fold"/>
</dbReference>
<proteinExistence type="inferred from homology"/>
<dbReference type="Pfam" id="PF00582">
    <property type="entry name" value="Usp"/>
    <property type="match status" value="2"/>
</dbReference>
<comment type="caution">
    <text evidence="3">The sequence shown here is derived from an EMBL/GenBank/DDBJ whole genome shotgun (WGS) entry which is preliminary data.</text>
</comment>
<reference evidence="3 4" key="1">
    <citation type="submission" date="2020-07" db="EMBL/GenBank/DDBJ databases">
        <title>Sequencing the genomes of 1000 actinobacteria strains.</title>
        <authorList>
            <person name="Klenk H.-P."/>
        </authorList>
    </citation>
    <scope>NUCLEOTIDE SEQUENCE [LARGE SCALE GENOMIC DNA]</scope>
    <source>
        <strain evidence="3 4">DSM 19082</strain>
    </source>
</reference>
<dbReference type="InterPro" id="IPR006015">
    <property type="entry name" value="Universal_stress_UspA"/>
</dbReference>
<evidence type="ECO:0000256" key="1">
    <source>
        <dbReference type="ARBA" id="ARBA00008791"/>
    </source>
</evidence>
<gene>
    <name evidence="3" type="ORF">BJ958_001226</name>
</gene>
<name>A0A852RLE1_9ACTN</name>
<dbReference type="Gene3D" id="3.40.50.620">
    <property type="entry name" value="HUPs"/>
    <property type="match status" value="2"/>
</dbReference>
<feature type="domain" description="UspA" evidence="2">
    <location>
        <begin position="154"/>
        <end position="289"/>
    </location>
</feature>
<comment type="similarity">
    <text evidence="1">Belongs to the universal stress protein A family.</text>
</comment>
<dbReference type="SUPFAM" id="SSF52402">
    <property type="entry name" value="Adenine nucleotide alpha hydrolases-like"/>
    <property type="match status" value="2"/>
</dbReference>